<keyword evidence="3" id="KW-1185">Reference proteome</keyword>
<dbReference type="NCBIfam" id="TIGR02532">
    <property type="entry name" value="IV_pilin_GFxxxE"/>
    <property type="match status" value="1"/>
</dbReference>
<gene>
    <name evidence="2" type="ORF">ACFFTR_01380</name>
</gene>
<keyword evidence="1" id="KW-1133">Transmembrane helix</keyword>
<dbReference type="Gene3D" id="2.60.40.10">
    <property type="entry name" value="Immunoglobulins"/>
    <property type="match status" value="4"/>
</dbReference>
<proteinExistence type="predicted"/>
<evidence type="ECO:0000313" key="2">
    <source>
        <dbReference type="EMBL" id="MFB9441735.1"/>
    </source>
</evidence>
<dbReference type="Pfam" id="PF05345">
    <property type="entry name" value="He_PIG"/>
    <property type="match status" value="4"/>
</dbReference>
<dbReference type="Proteomes" id="UP001589608">
    <property type="component" value="Unassembled WGS sequence"/>
</dbReference>
<reference evidence="2 3" key="1">
    <citation type="submission" date="2024-09" db="EMBL/GenBank/DDBJ databases">
        <authorList>
            <person name="Sun Q."/>
            <person name="Mori K."/>
        </authorList>
    </citation>
    <scope>NUCLEOTIDE SEQUENCE [LARGE SCALE GENOMIC DNA]</scope>
    <source>
        <strain evidence="2 3">JCM 3307</strain>
    </source>
</reference>
<dbReference type="InterPro" id="IPR013783">
    <property type="entry name" value="Ig-like_fold"/>
</dbReference>
<sequence>MKLYRSPRGDEGFSLVETLTSLAIMGVVMTALTTFFVSTTNTINKQRGLQMAIRLASDAVEQVKSLPGSTLPIGRSLSDVTAQLTADPIPGLDVNQLKASMNLVSDATLPLGSASLDPVLPVQPEVMPVNDATFTRHWFLGSCVVDATKLLNNPACVLPTPAIPNPLAYYRVVIAVTWQNTRACAGGVCSFITDTLVAASTTDPVFNPSVTVAPPLPDNPGNQASDIGVPIVPLTLTATSSYPPLTWSAPEGLPPGITINDAGLVSGTPTTAGTYVVRVVVKDNASTNDASFNWVVNPLPKLTVPDQTFDAGSAVAYQVPLTGGTAPVAWTATGLPAGLTIDPATGVIKGTSTATGAAAIANVTVTAKDSLKQTATAAFKWNTKVAVQYPNATTPIALTKGTAYSGSVTAFGGTGSYTYSSPYLPPGLSMSTAGLVTGTVTNGTRYLITVNVKDSNGVTNSTVVPVNVTVPTGLRITTPALTAPDKTSPKGTALTYTVVATGGTAPYTWAVANLPAGLALNTSTGAITGTPTTAGTSVVNLTVTDKTGATSAFAFVWTIT</sequence>
<protein>
    <submittedName>
        <fullName evidence="2">Ig domain-containing protein</fullName>
    </submittedName>
</protein>
<name>A0ABV5LYW4_9ACTN</name>
<feature type="transmembrane region" description="Helical" evidence="1">
    <location>
        <begin position="12"/>
        <end position="37"/>
    </location>
</feature>
<accession>A0ABV5LYW4</accession>
<dbReference type="RefSeq" id="WP_223097652.1">
    <property type="nucleotide sequence ID" value="NZ_CP061913.1"/>
</dbReference>
<dbReference type="InterPro" id="IPR015919">
    <property type="entry name" value="Cadherin-like_sf"/>
</dbReference>
<dbReference type="InterPro" id="IPR012902">
    <property type="entry name" value="N_methyl_site"/>
</dbReference>
<dbReference type="SUPFAM" id="SSF49313">
    <property type="entry name" value="Cadherin-like"/>
    <property type="match status" value="3"/>
</dbReference>
<dbReference type="Pfam" id="PF07963">
    <property type="entry name" value="N_methyl"/>
    <property type="match status" value="1"/>
</dbReference>
<evidence type="ECO:0000313" key="3">
    <source>
        <dbReference type="Proteomes" id="UP001589608"/>
    </source>
</evidence>
<comment type="caution">
    <text evidence="2">The sequence shown here is derived from an EMBL/GenBank/DDBJ whole genome shotgun (WGS) entry which is preliminary data.</text>
</comment>
<organism evidence="2 3">
    <name type="scientific">Dactylosporangium vinaceum</name>
    <dbReference type="NCBI Taxonomy" id="53362"/>
    <lineage>
        <taxon>Bacteria</taxon>
        <taxon>Bacillati</taxon>
        <taxon>Actinomycetota</taxon>
        <taxon>Actinomycetes</taxon>
        <taxon>Micromonosporales</taxon>
        <taxon>Micromonosporaceae</taxon>
        <taxon>Dactylosporangium</taxon>
    </lineage>
</organism>
<keyword evidence="1" id="KW-0472">Membrane</keyword>
<dbReference type="PROSITE" id="PS00409">
    <property type="entry name" value="PROKAR_NTER_METHYL"/>
    <property type="match status" value="1"/>
</dbReference>
<dbReference type="EMBL" id="JBHMCA010000007">
    <property type="protein sequence ID" value="MFB9441735.1"/>
    <property type="molecule type" value="Genomic_DNA"/>
</dbReference>
<keyword evidence="1" id="KW-0812">Transmembrane</keyword>
<evidence type="ECO:0000256" key="1">
    <source>
        <dbReference type="SAM" id="Phobius"/>
    </source>
</evidence>